<reference evidence="9 10" key="1">
    <citation type="submission" date="2018-05" db="EMBL/GenBank/DDBJ databases">
        <title>Complete Genome Sequence of the Nonylphenol-Degrading Bacterium Sphingobium amiense DSM 16289T.</title>
        <authorList>
            <person name="Ootsuka M."/>
            <person name="Nishizawa T."/>
            <person name="Ohta H."/>
        </authorList>
    </citation>
    <scope>NUCLEOTIDE SEQUENCE [LARGE SCALE GENOMIC DNA]</scope>
    <source>
        <strain evidence="9 10">DSM 16289</strain>
    </source>
</reference>
<evidence type="ECO:0000256" key="7">
    <source>
        <dbReference type="SAM" id="Phobius"/>
    </source>
</evidence>
<feature type="transmembrane region" description="Helical" evidence="7">
    <location>
        <begin position="287"/>
        <end position="304"/>
    </location>
</feature>
<feature type="transmembrane region" description="Helical" evidence="7">
    <location>
        <begin position="20"/>
        <end position="42"/>
    </location>
</feature>
<evidence type="ECO:0000256" key="2">
    <source>
        <dbReference type="ARBA" id="ARBA00022448"/>
    </source>
</evidence>
<dbReference type="InterPro" id="IPR005829">
    <property type="entry name" value="Sugar_transporter_CS"/>
</dbReference>
<name>A0A494WF62_9SPHN</name>
<feature type="transmembrane region" description="Helical" evidence="7">
    <location>
        <begin position="84"/>
        <end position="102"/>
    </location>
</feature>
<dbReference type="InterPro" id="IPR011701">
    <property type="entry name" value="MFS"/>
</dbReference>
<keyword evidence="4 7" id="KW-0812">Transmembrane</keyword>
<dbReference type="PROSITE" id="PS00216">
    <property type="entry name" value="SUGAR_TRANSPORT_1"/>
    <property type="match status" value="1"/>
</dbReference>
<keyword evidence="10" id="KW-1185">Reference proteome</keyword>
<keyword evidence="3" id="KW-1003">Cell membrane</keyword>
<dbReference type="InterPro" id="IPR036259">
    <property type="entry name" value="MFS_trans_sf"/>
</dbReference>
<feature type="transmembrane region" description="Helical" evidence="7">
    <location>
        <begin position="310"/>
        <end position="332"/>
    </location>
</feature>
<feature type="transmembrane region" description="Helical" evidence="7">
    <location>
        <begin position="143"/>
        <end position="168"/>
    </location>
</feature>
<keyword evidence="5 7" id="KW-1133">Transmembrane helix</keyword>
<feature type="transmembrane region" description="Helical" evidence="7">
    <location>
        <begin position="57"/>
        <end position="77"/>
    </location>
</feature>
<dbReference type="InterPro" id="IPR050171">
    <property type="entry name" value="MFS_Transporters"/>
</dbReference>
<evidence type="ECO:0000256" key="5">
    <source>
        <dbReference type="ARBA" id="ARBA00022989"/>
    </source>
</evidence>
<gene>
    <name evidence="9" type="ORF">SAMIE_1030130</name>
</gene>
<feature type="transmembrane region" description="Helical" evidence="7">
    <location>
        <begin position="108"/>
        <end position="131"/>
    </location>
</feature>
<dbReference type="PANTHER" id="PTHR23517">
    <property type="entry name" value="RESISTANCE PROTEIN MDTM, PUTATIVE-RELATED-RELATED"/>
    <property type="match status" value="1"/>
</dbReference>
<evidence type="ECO:0000256" key="3">
    <source>
        <dbReference type="ARBA" id="ARBA00022475"/>
    </source>
</evidence>
<feature type="domain" description="Major facilitator superfamily (MFS) profile" evidence="8">
    <location>
        <begin position="16"/>
        <end position="399"/>
    </location>
</feature>
<feature type="transmembrane region" description="Helical" evidence="7">
    <location>
        <begin position="174"/>
        <end position="193"/>
    </location>
</feature>
<dbReference type="Gene3D" id="1.20.1250.20">
    <property type="entry name" value="MFS general substrate transporter like domains"/>
    <property type="match status" value="2"/>
</dbReference>
<evidence type="ECO:0000256" key="6">
    <source>
        <dbReference type="ARBA" id="ARBA00023136"/>
    </source>
</evidence>
<dbReference type="EMBL" id="AP018664">
    <property type="protein sequence ID" value="BBD99512.1"/>
    <property type="molecule type" value="Genomic_DNA"/>
</dbReference>
<feature type="transmembrane region" description="Helical" evidence="7">
    <location>
        <begin position="344"/>
        <end position="363"/>
    </location>
</feature>
<dbReference type="RefSeq" id="WP_066700692.1">
    <property type="nucleotide sequence ID" value="NZ_AP018664.1"/>
</dbReference>
<protein>
    <submittedName>
        <fullName evidence="9">MFS transporter</fullName>
    </submittedName>
</protein>
<evidence type="ECO:0000256" key="1">
    <source>
        <dbReference type="ARBA" id="ARBA00004651"/>
    </source>
</evidence>
<dbReference type="CDD" id="cd17473">
    <property type="entry name" value="MFS_arabinose_efflux_permease_like"/>
    <property type="match status" value="1"/>
</dbReference>
<dbReference type="Pfam" id="PF07690">
    <property type="entry name" value="MFS_1"/>
    <property type="match status" value="1"/>
</dbReference>
<evidence type="ECO:0000259" key="8">
    <source>
        <dbReference type="PROSITE" id="PS50850"/>
    </source>
</evidence>
<dbReference type="GO" id="GO:0022857">
    <property type="term" value="F:transmembrane transporter activity"/>
    <property type="evidence" value="ECO:0007669"/>
    <property type="project" value="InterPro"/>
</dbReference>
<sequence length="409" mass="43883">MRSIVDFFRRLTMVPQGATIVFAGFLPIFAIVSMFPAIPAIIDHFAADPDARWKVPMMVSAPGLTIALIAPFAGFFVDRFGRRPLLIGATLLYGIVGTSPFFLDSLNALIACRLLLGVAEAAILTIVNTLIADYWDDWGRKDWLFLQGVCGPFLASGVILMSGAASAVRWNGIFLVYAVAFPIFVAMILWLFEPRRADGATIAQIAQKETAARTPFPIASIVLIGGTTLVASALYYVFIISGSLAWREVGVMDSARIGQLTAIPSLFVMLGALIFRLMGGMSHRTKLATFFGLLGIGLAGIGLAPDWRWLTAALIVQQTGAGMAVATIILWAQSMLPFEHRGRGMGVWTACFFFGQFSSPWLVHQAETIVGTMQGAFLAAGLAGIVAAIIIIGLMREPRAPAPSIAPAE</sequence>
<dbReference type="PANTHER" id="PTHR23517:SF3">
    <property type="entry name" value="INTEGRAL MEMBRANE TRANSPORT PROTEIN"/>
    <property type="match status" value="1"/>
</dbReference>
<comment type="subcellular location">
    <subcellularLocation>
        <location evidence="1">Cell membrane</location>
        <topology evidence="1">Multi-pass membrane protein</topology>
    </subcellularLocation>
</comment>
<dbReference type="GO" id="GO:0005886">
    <property type="term" value="C:plasma membrane"/>
    <property type="evidence" value="ECO:0007669"/>
    <property type="project" value="UniProtKB-SubCell"/>
</dbReference>
<proteinExistence type="predicted"/>
<feature type="transmembrane region" description="Helical" evidence="7">
    <location>
        <begin position="375"/>
        <end position="395"/>
    </location>
</feature>
<feature type="transmembrane region" description="Helical" evidence="7">
    <location>
        <begin position="214"/>
        <end position="237"/>
    </location>
</feature>
<dbReference type="SUPFAM" id="SSF103473">
    <property type="entry name" value="MFS general substrate transporter"/>
    <property type="match status" value="1"/>
</dbReference>
<evidence type="ECO:0000313" key="9">
    <source>
        <dbReference type="EMBL" id="BBD99512.1"/>
    </source>
</evidence>
<dbReference type="PROSITE" id="PS50850">
    <property type="entry name" value="MFS"/>
    <property type="match status" value="1"/>
</dbReference>
<dbReference type="AlphaFoldDB" id="A0A494WF62"/>
<accession>A0A494WF62</accession>
<dbReference type="Proteomes" id="UP000279959">
    <property type="component" value="Chromosome"/>
</dbReference>
<keyword evidence="2" id="KW-0813">Transport</keyword>
<feature type="transmembrane region" description="Helical" evidence="7">
    <location>
        <begin position="257"/>
        <end position="275"/>
    </location>
</feature>
<keyword evidence="6 7" id="KW-0472">Membrane</keyword>
<dbReference type="KEGG" id="sami:SAMIE_1030130"/>
<evidence type="ECO:0000256" key="4">
    <source>
        <dbReference type="ARBA" id="ARBA00022692"/>
    </source>
</evidence>
<evidence type="ECO:0000313" key="10">
    <source>
        <dbReference type="Proteomes" id="UP000279959"/>
    </source>
</evidence>
<dbReference type="InterPro" id="IPR020846">
    <property type="entry name" value="MFS_dom"/>
</dbReference>
<organism evidence="9 10">
    <name type="scientific">Sphingobium amiense</name>
    <dbReference type="NCBI Taxonomy" id="135719"/>
    <lineage>
        <taxon>Bacteria</taxon>
        <taxon>Pseudomonadati</taxon>
        <taxon>Pseudomonadota</taxon>
        <taxon>Alphaproteobacteria</taxon>
        <taxon>Sphingomonadales</taxon>
        <taxon>Sphingomonadaceae</taxon>
        <taxon>Sphingobium</taxon>
    </lineage>
</organism>